<accession>A0ABU0CA31</accession>
<feature type="domain" description="B12-binding" evidence="1">
    <location>
        <begin position="146"/>
        <end position="275"/>
    </location>
</feature>
<dbReference type="EMBL" id="JAUSUK010000002">
    <property type="protein sequence ID" value="MDQ0327387.1"/>
    <property type="molecule type" value="Genomic_DNA"/>
</dbReference>
<evidence type="ECO:0000313" key="2">
    <source>
        <dbReference type="EMBL" id="MDQ0327387.1"/>
    </source>
</evidence>
<comment type="caution">
    <text evidence="2">The sequence shown here is derived from an EMBL/GenBank/DDBJ whole genome shotgun (WGS) entry which is preliminary data.</text>
</comment>
<name>A0ABU0CA31_9BRAD</name>
<dbReference type="PROSITE" id="PS51332">
    <property type="entry name" value="B12_BINDING"/>
    <property type="match status" value="1"/>
</dbReference>
<reference evidence="2 3" key="1">
    <citation type="submission" date="2023-07" db="EMBL/GenBank/DDBJ databases">
        <title>Genomic Encyclopedia of Type Strains, Phase IV (KMG-IV): sequencing the most valuable type-strain genomes for metagenomic binning, comparative biology and taxonomic classification.</title>
        <authorList>
            <person name="Goeker M."/>
        </authorList>
    </citation>
    <scope>NUCLEOTIDE SEQUENCE [LARGE SCALE GENOMIC DNA]</scope>
    <source>
        <strain evidence="2 3">DSM 11549</strain>
    </source>
</reference>
<organism evidence="2 3">
    <name type="scientific">Rhodopseudomonas julia</name>
    <dbReference type="NCBI Taxonomy" id="200617"/>
    <lineage>
        <taxon>Bacteria</taxon>
        <taxon>Pseudomonadati</taxon>
        <taxon>Pseudomonadota</taxon>
        <taxon>Alphaproteobacteria</taxon>
        <taxon>Hyphomicrobiales</taxon>
        <taxon>Nitrobacteraceae</taxon>
        <taxon>Rhodopseudomonas</taxon>
    </lineage>
</organism>
<protein>
    <submittedName>
        <fullName evidence="2">Methanogenic corrinoid protein MtbC1</fullName>
    </submittedName>
</protein>
<dbReference type="Gene3D" id="3.40.50.280">
    <property type="entry name" value="Cobalamin-binding domain"/>
    <property type="match status" value="1"/>
</dbReference>
<dbReference type="RefSeq" id="WP_307155430.1">
    <property type="nucleotide sequence ID" value="NZ_JAUSUK010000002.1"/>
</dbReference>
<dbReference type="CDD" id="cd02065">
    <property type="entry name" value="B12-binding_like"/>
    <property type="match status" value="1"/>
</dbReference>
<evidence type="ECO:0000313" key="3">
    <source>
        <dbReference type="Proteomes" id="UP001230253"/>
    </source>
</evidence>
<dbReference type="InterPro" id="IPR006158">
    <property type="entry name" value="Cobalamin-bd"/>
</dbReference>
<gene>
    <name evidence="2" type="ORF">J2R99_003256</name>
</gene>
<proteinExistence type="predicted"/>
<keyword evidence="3" id="KW-1185">Reference proteome</keyword>
<dbReference type="Pfam" id="PF02310">
    <property type="entry name" value="B12-binding"/>
    <property type="match status" value="1"/>
</dbReference>
<dbReference type="InterPro" id="IPR036724">
    <property type="entry name" value="Cobalamin-bd_sf"/>
</dbReference>
<dbReference type="SUPFAM" id="SSF52242">
    <property type="entry name" value="Cobalamin (vitamin B12)-binding domain"/>
    <property type="match status" value="1"/>
</dbReference>
<sequence>MRAIEVSDVEAVSSASAWSGRILTTIEGEIIPRLMLAHRVGWGEPHLNCVEGTGVDDVDIDEFARLLVARDASVAFAYIDMARARGVGLEALLLELMAPAATRLWDFWNEDRCDFAEVTIGMSRLQHLLRELGPAFYSQSADCGDGRRILLASAPGERHSFGIFLTEAFFRRGGWDASVELDANTADLVGIVKREWFSMVGLSLSSARGIDDLAATIKAIRLESRNKSIAVIVGGQIFMEHPELVASVGADVGATDARSAVSQAERMLGLLTMRC</sequence>
<evidence type="ECO:0000259" key="1">
    <source>
        <dbReference type="PROSITE" id="PS51332"/>
    </source>
</evidence>
<dbReference type="Proteomes" id="UP001230253">
    <property type="component" value="Unassembled WGS sequence"/>
</dbReference>